<dbReference type="SUPFAM" id="SSF51261">
    <property type="entry name" value="Duplicated hybrid motif"/>
    <property type="match status" value="1"/>
</dbReference>
<name>A0A381VRA1_9ZZZZ</name>
<sequence length="223" mass="25301">VRINKEVPYFCQKNKDEWRIIHPISLLENQNSIDIFLNKKLIDKITLERKEYRESKIFLKNKEMISPPPESLKRIKSESSLIKDALKVNSLIKQPSLKMVLPCEGVISSEFGVKRFINNQPRNRHVGLDIAAREGTKVKAALKGKVILTGEFYFAGKVIFVDHGKGLISSYSHLNSVNVKKGQMVNKNKTIGLVGKTGRVTGAHLHWQTFIKGIPVNPELFLE</sequence>
<dbReference type="GO" id="GO:0004222">
    <property type="term" value="F:metalloendopeptidase activity"/>
    <property type="evidence" value="ECO:0007669"/>
    <property type="project" value="TreeGrafter"/>
</dbReference>
<evidence type="ECO:0000259" key="2">
    <source>
        <dbReference type="Pfam" id="PF01551"/>
    </source>
</evidence>
<evidence type="ECO:0000313" key="3">
    <source>
        <dbReference type="EMBL" id="SVA42764.1"/>
    </source>
</evidence>
<dbReference type="InterPro" id="IPR011055">
    <property type="entry name" value="Dup_hybrid_motif"/>
</dbReference>
<proteinExistence type="predicted"/>
<dbReference type="InterPro" id="IPR016047">
    <property type="entry name" value="M23ase_b-sheet_dom"/>
</dbReference>
<dbReference type="PANTHER" id="PTHR21666">
    <property type="entry name" value="PEPTIDASE-RELATED"/>
    <property type="match status" value="1"/>
</dbReference>
<keyword evidence="1" id="KW-0732">Signal</keyword>
<reference evidence="3" key="1">
    <citation type="submission" date="2018-05" db="EMBL/GenBank/DDBJ databases">
        <authorList>
            <person name="Lanie J.A."/>
            <person name="Ng W.-L."/>
            <person name="Kazmierczak K.M."/>
            <person name="Andrzejewski T.M."/>
            <person name="Davidsen T.M."/>
            <person name="Wayne K.J."/>
            <person name="Tettelin H."/>
            <person name="Glass J.I."/>
            <person name="Rusch D."/>
            <person name="Podicherti R."/>
            <person name="Tsui H.-C.T."/>
            <person name="Winkler M.E."/>
        </authorList>
    </citation>
    <scope>NUCLEOTIDE SEQUENCE</scope>
</reference>
<feature type="domain" description="M23ase beta-sheet core" evidence="2">
    <location>
        <begin position="124"/>
        <end position="218"/>
    </location>
</feature>
<dbReference type="AlphaFoldDB" id="A0A381VRA1"/>
<dbReference type="PANTHER" id="PTHR21666:SF289">
    <property type="entry name" value="L-ALA--D-GLU ENDOPEPTIDASE"/>
    <property type="match status" value="1"/>
</dbReference>
<gene>
    <name evidence="3" type="ORF">METZ01_LOCUS95618</name>
</gene>
<protein>
    <recommendedName>
        <fullName evidence="2">M23ase beta-sheet core domain-containing protein</fullName>
    </recommendedName>
</protein>
<organism evidence="3">
    <name type="scientific">marine metagenome</name>
    <dbReference type="NCBI Taxonomy" id="408172"/>
    <lineage>
        <taxon>unclassified sequences</taxon>
        <taxon>metagenomes</taxon>
        <taxon>ecological metagenomes</taxon>
    </lineage>
</organism>
<accession>A0A381VRA1</accession>
<dbReference type="Pfam" id="PF01551">
    <property type="entry name" value="Peptidase_M23"/>
    <property type="match status" value="1"/>
</dbReference>
<dbReference type="CDD" id="cd12797">
    <property type="entry name" value="M23_peptidase"/>
    <property type="match status" value="1"/>
</dbReference>
<feature type="non-terminal residue" evidence="3">
    <location>
        <position position="1"/>
    </location>
</feature>
<dbReference type="EMBL" id="UINC01009540">
    <property type="protein sequence ID" value="SVA42764.1"/>
    <property type="molecule type" value="Genomic_DNA"/>
</dbReference>
<dbReference type="InterPro" id="IPR050570">
    <property type="entry name" value="Cell_wall_metabolism_enzyme"/>
</dbReference>
<evidence type="ECO:0000256" key="1">
    <source>
        <dbReference type="ARBA" id="ARBA00022729"/>
    </source>
</evidence>
<dbReference type="Gene3D" id="2.70.70.10">
    <property type="entry name" value="Glucose Permease (Domain IIA)"/>
    <property type="match status" value="1"/>
</dbReference>